<keyword evidence="2" id="KW-1185">Reference proteome</keyword>
<reference evidence="1" key="1">
    <citation type="submission" date="2022-09" db="EMBL/GenBank/DDBJ databases">
        <title>Haloadaptaus new haloarchaeum isolated from saline soil.</title>
        <authorList>
            <person name="Duran-Viseras A."/>
            <person name="Sanchez-Porro C."/>
            <person name="Ventosa A."/>
        </authorList>
    </citation>
    <scope>NUCLEOTIDE SEQUENCE</scope>
    <source>
        <strain evidence="1">F3-133</strain>
    </source>
</reference>
<evidence type="ECO:0000313" key="1">
    <source>
        <dbReference type="EMBL" id="MCX2818113.1"/>
    </source>
</evidence>
<organism evidence="1 2">
    <name type="scientific">Halorutilus salinus</name>
    <dbReference type="NCBI Taxonomy" id="2487751"/>
    <lineage>
        <taxon>Archaea</taxon>
        <taxon>Methanobacteriati</taxon>
        <taxon>Methanobacteriota</taxon>
        <taxon>Stenosarchaea group</taxon>
        <taxon>Halobacteria</taxon>
        <taxon>Halorutilales</taxon>
        <taxon>Halorutilaceae</taxon>
        <taxon>Halorutilus</taxon>
    </lineage>
</organism>
<proteinExistence type="predicted"/>
<dbReference type="AlphaFoldDB" id="A0A9Q4C2I4"/>
<accession>A0A9Q4C2I4</accession>
<sequence>MGSERLDTAVVDAGPIIHLGKVDSLSLLAIFDRLVIPEAVVEEVSAGGSPEGLNALEYDVVEGNKEEEYSGLDRGEAAALSVFGNGQRCGLPHGRLGGS</sequence>
<gene>
    <name evidence="1" type="ORF">EGH25_01925</name>
</gene>
<dbReference type="Pfam" id="PF11848">
    <property type="entry name" value="DUF3368"/>
    <property type="match status" value="1"/>
</dbReference>
<name>A0A9Q4C2I4_9EURY</name>
<comment type="caution">
    <text evidence="1">The sequence shown here is derived from an EMBL/GenBank/DDBJ whole genome shotgun (WGS) entry which is preliminary data.</text>
</comment>
<dbReference type="RefSeq" id="WP_266085782.1">
    <property type="nucleotide sequence ID" value="NZ_RKLV01000002.1"/>
</dbReference>
<dbReference type="EMBL" id="RKLV01000002">
    <property type="protein sequence ID" value="MCX2818113.1"/>
    <property type="molecule type" value="Genomic_DNA"/>
</dbReference>
<protein>
    <submittedName>
        <fullName evidence="1">Uncharacterized protein</fullName>
    </submittedName>
</protein>
<evidence type="ECO:0000313" key="2">
    <source>
        <dbReference type="Proteomes" id="UP001149411"/>
    </source>
</evidence>
<dbReference type="Proteomes" id="UP001149411">
    <property type="component" value="Unassembled WGS sequence"/>
</dbReference>
<dbReference type="InterPro" id="IPR021799">
    <property type="entry name" value="PIN-like_prokaryotic"/>
</dbReference>